<keyword evidence="3" id="KW-1185">Reference proteome</keyword>
<feature type="compositionally biased region" description="Basic and acidic residues" evidence="1">
    <location>
        <begin position="14"/>
        <end position="30"/>
    </location>
</feature>
<name>A0ABX1IUI4_STRGB</name>
<dbReference type="Proteomes" id="UP000744032">
    <property type="component" value="Unassembled WGS sequence"/>
</dbReference>
<sequence>MSASPIESAGRPTVSEREARQVAEAAREQEWRKPSFAKELFLGRFRLDLIHPHPTPPP</sequence>
<evidence type="ECO:0000313" key="2">
    <source>
        <dbReference type="EMBL" id="NKQ29296.1"/>
    </source>
</evidence>
<comment type="caution">
    <text evidence="2">The sequence shown here is derived from an EMBL/GenBank/DDBJ whole genome shotgun (WGS) entry which is preliminary data.</text>
</comment>
<evidence type="ECO:0000313" key="3">
    <source>
        <dbReference type="Proteomes" id="UP000744032"/>
    </source>
</evidence>
<accession>A0ABX1IUI4</accession>
<reference evidence="2 3" key="1">
    <citation type="submission" date="2020-04" db="EMBL/GenBank/DDBJ databases">
        <title>Genome sequence of Streptomyces galbus strain I339.</title>
        <authorList>
            <person name="Silva E.A.N."/>
            <person name="Merces M."/>
            <person name="Castelo Branco A.P.O.T."/>
            <person name="Vasconcelos P.C."/>
            <person name="Costa N.P."/>
            <person name="Marinho G.C.S."/>
            <person name="Oliveira C.J.B."/>
            <person name="Araujo D."/>
            <person name="Rodrigues Junior V.S."/>
            <person name="Almeida R."/>
            <person name="Silva Filho U.R."/>
            <person name="Andrade A.S.A."/>
            <person name="Cibulski S.P."/>
        </authorList>
    </citation>
    <scope>NUCLEOTIDE SEQUENCE [LARGE SCALE GENOMIC DNA]</scope>
    <source>
        <strain evidence="2 3">I339</strain>
    </source>
</reference>
<gene>
    <name evidence="2" type="ORF">HF200_34610</name>
</gene>
<feature type="non-terminal residue" evidence="2">
    <location>
        <position position="58"/>
    </location>
</feature>
<organism evidence="2 3">
    <name type="scientific">Streptomyces galbus</name>
    <dbReference type="NCBI Taxonomy" id="33898"/>
    <lineage>
        <taxon>Bacteria</taxon>
        <taxon>Bacillati</taxon>
        <taxon>Actinomycetota</taxon>
        <taxon>Actinomycetes</taxon>
        <taxon>Kitasatosporales</taxon>
        <taxon>Streptomycetaceae</taxon>
        <taxon>Streptomyces</taxon>
    </lineage>
</organism>
<proteinExistence type="predicted"/>
<dbReference type="EMBL" id="JAAXMD010000710">
    <property type="protein sequence ID" value="NKQ29296.1"/>
    <property type="molecule type" value="Genomic_DNA"/>
</dbReference>
<evidence type="ECO:0000256" key="1">
    <source>
        <dbReference type="SAM" id="MobiDB-lite"/>
    </source>
</evidence>
<feature type="region of interest" description="Disordered" evidence="1">
    <location>
        <begin position="1"/>
        <end position="30"/>
    </location>
</feature>
<protein>
    <submittedName>
        <fullName evidence="2">Uncharacterized protein</fullName>
    </submittedName>
</protein>